<dbReference type="SUPFAM" id="SSF52980">
    <property type="entry name" value="Restriction endonuclease-like"/>
    <property type="match status" value="1"/>
</dbReference>
<reference evidence="2 3" key="1">
    <citation type="submission" date="2020-03" db="EMBL/GenBank/DDBJ databases">
        <title>Draft Genome Sequence of 2-Methylisoborneol Producing Pseudanabaena yagii Strain GIHE-NHR1 Isolated from North Han River in South Korea.</title>
        <authorList>
            <person name="Jeong J."/>
        </authorList>
    </citation>
    <scope>NUCLEOTIDE SEQUENCE [LARGE SCALE GENOMIC DNA]</scope>
    <source>
        <strain evidence="2 3">GIHE-NHR1</strain>
    </source>
</reference>
<protein>
    <submittedName>
        <fullName evidence="2">Uma2 family endonuclease</fullName>
    </submittedName>
</protein>
<keyword evidence="3" id="KW-1185">Reference proteome</keyword>
<dbReference type="EMBL" id="JAAVJL010000001">
    <property type="protein sequence ID" value="NMF56715.1"/>
    <property type="molecule type" value="Genomic_DNA"/>
</dbReference>
<name>A0ABX1LNL6_9CYAN</name>
<dbReference type="PANTHER" id="PTHR36558:SF1">
    <property type="entry name" value="RESTRICTION ENDONUCLEASE DOMAIN-CONTAINING PROTEIN-RELATED"/>
    <property type="match status" value="1"/>
</dbReference>
<evidence type="ECO:0000259" key="1">
    <source>
        <dbReference type="Pfam" id="PF05685"/>
    </source>
</evidence>
<organism evidence="2 3">
    <name type="scientific">Pseudanabaena yagii GIHE-NHR1</name>
    <dbReference type="NCBI Taxonomy" id="2722753"/>
    <lineage>
        <taxon>Bacteria</taxon>
        <taxon>Bacillati</taxon>
        <taxon>Cyanobacteriota</taxon>
        <taxon>Cyanophyceae</taxon>
        <taxon>Pseudanabaenales</taxon>
        <taxon>Pseudanabaenaceae</taxon>
        <taxon>Pseudanabaena</taxon>
        <taxon>Pseudanabaena yagii</taxon>
    </lineage>
</organism>
<dbReference type="CDD" id="cd06260">
    <property type="entry name" value="DUF820-like"/>
    <property type="match status" value="1"/>
</dbReference>
<comment type="caution">
    <text evidence="2">The sequence shown here is derived from an EMBL/GenBank/DDBJ whole genome shotgun (WGS) entry which is preliminary data.</text>
</comment>
<keyword evidence="2" id="KW-0540">Nuclease</keyword>
<dbReference type="GO" id="GO:0004519">
    <property type="term" value="F:endonuclease activity"/>
    <property type="evidence" value="ECO:0007669"/>
    <property type="project" value="UniProtKB-KW"/>
</dbReference>
<accession>A0ABX1LNL6</accession>
<keyword evidence="2" id="KW-0378">Hydrolase</keyword>
<dbReference type="InterPro" id="IPR011335">
    <property type="entry name" value="Restrct_endonuc-II-like"/>
</dbReference>
<sequence>MIANPQFNYITPEEYLEMEENSDIKHEYIDGYIYATAGANDPHVTIALNMAFVIRNHLRGSNCRVYMSDMKARIDSLNRFYYPDVMVTCDPRDTQTPNHKSFPKLIIEVLSKSTEGFDRGDKFADYQQLESLEEYVLVNTKRQRLDCFRKEAGRWFLATYSDEQEIFRLSSINFEGKFEDLYEDVSFVEHL</sequence>
<dbReference type="Gene3D" id="3.90.1570.10">
    <property type="entry name" value="tt1808, chain A"/>
    <property type="match status" value="1"/>
</dbReference>
<dbReference type="Pfam" id="PF05685">
    <property type="entry name" value="Uma2"/>
    <property type="match status" value="1"/>
</dbReference>
<proteinExistence type="predicted"/>
<dbReference type="InterPro" id="IPR012296">
    <property type="entry name" value="Nuclease_put_TT1808"/>
</dbReference>
<feature type="domain" description="Putative restriction endonuclease" evidence="1">
    <location>
        <begin position="12"/>
        <end position="169"/>
    </location>
</feature>
<dbReference type="Proteomes" id="UP000738376">
    <property type="component" value="Unassembled WGS sequence"/>
</dbReference>
<dbReference type="PANTHER" id="PTHR36558">
    <property type="entry name" value="GLR1098 PROTEIN"/>
    <property type="match status" value="1"/>
</dbReference>
<dbReference type="InterPro" id="IPR008538">
    <property type="entry name" value="Uma2"/>
</dbReference>
<keyword evidence="2" id="KW-0255">Endonuclease</keyword>
<gene>
    <name evidence="2" type="ORF">HC246_01390</name>
</gene>
<evidence type="ECO:0000313" key="3">
    <source>
        <dbReference type="Proteomes" id="UP000738376"/>
    </source>
</evidence>
<evidence type="ECO:0000313" key="2">
    <source>
        <dbReference type="EMBL" id="NMF56715.1"/>
    </source>
</evidence>
<dbReference type="RefSeq" id="WP_169361828.1">
    <property type="nucleotide sequence ID" value="NZ_JAAVJL010000001.1"/>
</dbReference>